<dbReference type="AlphaFoldDB" id="A0A258FPR6"/>
<dbReference type="Proteomes" id="UP000215595">
    <property type="component" value="Unassembled WGS sequence"/>
</dbReference>
<dbReference type="PANTHER" id="PTHR40590">
    <property type="entry name" value="CYTOPLASMIC PROTEIN-RELATED"/>
    <property type="match status" value="1"/>
</dbReference>
<dbReference type="EMBL" id="NCEB01000013">
    <property type="protein sequence ID" value="OYX33873.1"/>
    <property type="molecule type" value="Genomic_DNA"/>
</dbReference>
<accession>A0A258FPR6</accession>
<dbReference type="Pfam" id="PF01963">
    <property type="entry name" value="TraB_PrgY_gumN"/>
    <property type="match status" value="1"/>
</dbReference>
<gene>
    <name evidence="1" type="ORF">B7Z01_07795</name>
</gene>
<protein>
    <submittedName>
        <fullName evidence="1">TraB/GumN family protein</fullName>
    </submittedName>
</protein>
<dbReference type="PANTHER" id="PTHR40590:SF1">
    <property type="entry name" value="CYTOPLASMIC PROTEIN"/>
    <property type="match status" value="1"/>
</dbReference>
<reference evidence="1 2" key="1">
    <citation type="submission" date="2017-03" db="EMBL/GenBank/DDBJ databases">
        <title>Lifting the veil on microbial sulfur biogeochemistry in mining wastewaters.</title>
        <authorList>
            <person name="Kantor R.S."/>
            <person name="Colenbrander Nelson T."/>
            <person name="Marshall S."/>
            <person name="Bennett D."/>
            <person name="Apte S."/>
            <person name="Camacho D."/>
            <person name="Thomas B.C."/>
            <person name="Warren L.A."/>
            <person name="Banfield J.F."/>
        </authorList>
    </citation>
    <scope>NUCLEOTIDE SEQUENCE [LARGE SCALE GENOMIC DNA]</scope>
    <source>
        <strain evidence="1">32-69-9</strain>
    </source>
</reference>
<comment type="caution">
    <text evidence="1">The sequence shown here is derived from an EMBL/GenBank/DDBJ whole genome shotgun (WGS) entry which is preliminary data.</text>
</comment>
<evidence type="ECO:0000313" key="2">
    <source>
        <dbReference type="Proteomes" id="UP000215595"/>
    </source>
</evidence>
<proteinExistence type="predicted"/>
<evidence type="ECO:0000313" key="1">
    <source>
        <dbReference type="EMBL" id="OYX33873.1"/>
    </source>
</evidence>
<dbReference type="InterPro" id="IPR047111">
    <property type="entry name" value="YbaP-like"/>
</dbReference>
<name>A0A258FPR6_9CAUL</name>
<organism evidence="1 2">
    <name type="scientific">Brevundimonas subvibrioides</name>
    <dbReference type="NCBI Taxonomy" id="74313"/>
    <lineage>
        <taxon>Bacteria</taxon>
        <taxon>Pseudomonadati</taxon>
        <taxon>Pseudomonadota</taxon>
        <taxon>Alphaproteobacteria</taxon>
        <taxon>Caulobacterales</taxon>
        <taxon>Caulobacteraceae</taxon>
        <taxon>Brevundimonas</taxon>
    </lineage>
</organism>
<dbReference type="InterPro" id="IPR002816">
    <property type="entry name" value="TraB/PrgY/GumN_fam"/>
</dbReference>
<dbReference type="CDD" id="cd14789">
    <property type="entry name" value="Tiki"/>
    <property type="match status" value="1"/>
</dbReference>
<sequence>MKLVSLLKTSAARIGRSAAGVALGLGLTTALLISAPADAFAQAAPAAVPMAQGDGPALWVVTDADSTIYLYGTFHLLRPTTAWGSAKVDRALDGASEVWFEVENPDDQAAIGPIVQQLGISPDRPLSSLLTAEEFATLDTAARALGASGAQLDPLRPWFASLQLTVAAIVKAGFDPQAGVDRTLMARARAAGKPVKGLETVADQIGFLANLSEETQLEMLRASLEDFAEAETLLDAMSTAWATGDVEGVNRLVIAETRAESPELYEAVFVRRNRDWADQIQTLLAGSGTVFIAVGAGHLAGDESVQEILEDRGVTVTRQ</sequence>